<dbReference type="RefSeq" id="WP_031590124.1">
    <property type="nucleotide sequence ID" value="NZ_JQBL01000023.1"/>
</dbReference>
<dbReference type="InterPro" id="IPR023210">
    <property type="entry name" value="NADP_OxRdtase_dom"/>
</dbReference>
<comment type="caution">
    <text evidence="2">The sequence shown here is derived from an EMBL/GenBank/DDBJ whole genome shotgun (WGS) entry which is preliminary data.</text>
</comment>
<dbReference type="AlphaFoldDB" id="A0A0R2HHA5"/>
<reference evidence="2 3" key="1">
    <citation type="journal article" date="2015" name="Genome Announc.">
        <title>Expanding the biotechnology potential of lactobacilli through comparative genomics of 213 strains and associated genera.</title>
        <authorList>
            <person name="Sun Z."/>
            <person name="Harris H.M."/>
            <person name="McCann A."/>
            <person name="Guo C."/>
            <person name="Argimon S."/>
            <person name="Zhang W."/>
            <person name="Yang X."/>
            <person name="Jeffery I.B."/>
            <person name="Cooney J.C."/>
            <person name="Kagawa T.F."/>
            <person name="Liu W."/>
            <person name="Song Y."/>
            <person name="Salvetti E."/>
            <person name="Wrobel A."/>
            <person name="Rasinkangas P."/>
            <person name="Parkhill J."/>
            <person name="Rea M.C."/>
            <person name="O'Sullivan O."/>
            <person name="Ritari J."/>
            <person name="Douillard F.P."/>
            <person name="Paul Ross R."/>
            <person name="Yang R."/>
            <person name="Briner A.E."/>
            <person name="Felis G.E."/>
            <person name="de Vos W.M."/>
            <person name="Barrangou R."/>
            <person name="Klaenhammer T.R."/>
            <person name="Caufield P.W."/>
            <person name="Cui Y."/>
            <person name="Zhang H."/>
            <person name="O'Toole P.W."/>
        </authorList>
    </citation>
    <scope>NUCLEOTIDE SEQUENCE [LARGE SCALE GENOMIC DNA]</scope>
    <source>
        <strain evidence="2 3">DSM 20405</strain>
    </source>
</reference>
<accession>A0A0R2HHA5</accession>
<gene>
    <name evidence="2" type="ORF">IV49_GL000911</name>
</gene>
<dbReference type="PATRIC" id="fig|1410657.5.peg.949"/>
<evidence type="ECO:0000313" key="2">
    <source>
        <dbReference type="EMBL" id="KRN49669.1"/>
    </source>
</evidence>
<dbReference type="InterPro" id="IPR036812">
    <property type="entry name" value="NAD(P)_OxRdtase_dom_sf"/>
</dbReference>
<name>A0A0R2HHA5_9FIRM</name>
<dbReference type="Pfam" id="PF00248">
    <property type="entry name" value="Aldo_ket_red"/>
    <property type="match status" value="1"/>
</dbReference>
<feature type="domain" description="NADP-dependent oxidoreductase" evidence="1">
    <location>
        <begin position="8"/>
        <end position="103"/>
    </location>
</feature>
<evidence type="ECO:0000313" key="3">
    <source>
        <dbReference type="Proteomes" id="UP000051841"/>
    </source>
</evidence>
<organism evidence="2 3">
    <name type="scientific">Kandleria vitulina DSM 20405</name>
    <dbReference type="NCBI Taxonomy" id="1410657"/>
    <lineage>
        <taxon>Bacteria</taxon>
        <taxon>Bacillati</taxon>
        <taxon>Bacillota</taxon>
        <taxon>Erysipelotrichia</taxon>
        <taxon>Erysipelotrichales</taxon>
        <taxon>Coprobacillaceae</taxon>
        <taxon>Kandleria</taxon>
    </lineage>
</organism>
<keyword evidence="3" id="KW-1185">Reference proteome</keyword>
<evidence type="ECO:0000259" key="1">
    <source>
        <dbReference type="Pfam" id="PF00248"/>
    </source>
</evidence>
<dbReference type="SUPFAM" id="SSF51430">
    <property type="entry name" value="NAD(P)-linked oxidoreductase"/>
    <property type="match status" value="1"/>
</dbReference>
<proteinExistence type="predicted"/>
<dbReference type="Gene3D" id="3.20.20.100">
    <property type="entry name" value="NADP-dependent oxidoreductase domain"/>
    <property type="match status" value="1"/>
</dbReference>
<sequence length="115" mass="13252">MAYSIERSAGVLDYCRLKKITIQPWSPLQATREEGSFIDNPHYEELNKVLDRLVKKYLVNKSAITIAWLLRHPAHMQPIVGASIQHLQEFAEASKVTLTRQEWYDLYLASGKILP</sequence>
<dbReference type="EMBL" id="JQBL01000023">
    <property type="protein sequence ID" value="KRN49669.1"/>
    <property type="molecule type" value="Genomic_DNA"/>
</dbReference>
<dbReference type="Proteomes" id="UP000051841">
    <property type="component" value="Unassembled WGS sequence"/>
</dbReference>
<protein>
    <recommendedName>
        <fullName evidence="1">NADP-dependent oxidoreductase domain-containing protein</fullName>
    </recommendedName>
</protein>